<feature type="transmembrane region" description="Helical" evidence="2">
    <location>
        <begin position="76"/>
        <end position="100"/>
    </location>
</feature>
<evidence type="ECO:0000256" key="2">
    <source>
        <dbReference type="SAM" id="Phobius"/>
    </source>
</evidence>
<accession>A0AAD5RB01</accession>
<keyword evidence="4" id="KW-1185">Reference proteome</keyword>
<reference evidence="3" key="1">
    <citation type="submission" date="2021-06" db="EMBL/GenBank/DDBJ databases">
        <title>Parelaphostrongylus tenuis whole genome reference sequence.</title>
        <authorList>
            <person name="Garwood T.J."/>
            <person name="Larsen P.A."/>
            <person name="Fountain-Jones N.M."/>
            <person name="Garbe J.R."/>
            <person name="Macchietto M.G."/>
            <person name="Kania S.A."/>
            <person name="Gerhold R.W."/>
            <person name="Richards J.E."/>
            <person name="Wolf T.M."/>
        </authorList>
    </citation>
    <scope>NUCLEOTIDE SEQUENCE</scope>
    <source>
        <strain evidence="3">MNPRO001-30</strain>
        <tissue evidence="3">Meninges</tissue>
    </source>
</reference>
<evidence type="ECO:0000313" key="3">
    <source>
        <dbReference type="EMBL" id="KAJ1373015.1"/>
    </source>
</evidence>
<organism evidence="3 4">
    <name type="scientific">Parelaphostrongylus tenuis</name>
    <name type="common">Meningeal worm</name>
    <dbReference type="NCBI Taxonomy" id="148309"/>
    <lineage>
        <taxon>Eukaryota</taxon>
        <taxon>Metazoa</taxon>
        <taxon>Ecdysozoa</taxon>
        <taxon>Nematoda</taxon>
        <taxon>Chromadorea</taxon>
        <taxon>Rhabditida</taxon>
        <taxon>Rhabditina</taxon>
        <taxon>Rhabditomorpha</taxon>
        <taxon>Strongyloidea</taxon>
        <taxon>Metastrongylidae</taxon>
        <taxon>Parelaphostrongylus</taxon>
    </lineage>
</organism>
<dbReference type="Proteomes" id="UP001196413">
    <property type="component" value="Unassembled WGS sequence"/>
</dbReference>
<proteinExistence type="predicted"/>
<feature type="compositionally biased region" description="Polar residues" evidence="1">
    <location>
        <begin position="152"/>
        <end position="191"/>
    </location>
</feature>
<keyword evidence="2" id="KW-0812">Transmembrane</keyword>
<feature type="region of interest" description="Disordered" evidence="1">
    <location>
        <begin position="152"/>
        <end position="207"/>
    </location>
</feature>
<dbReference type="AlphaFoldDB" id="A0AAD5RB01"/>
<comment type="caution">
    <text evidence="3">The sequence shown here is derived from an EMBL/GenBank/DDBJ whole genome shotgun (WGS) entry which is preliminary data.</text>
</comment>
<dbReference type="EMBL" id="JAHQIW010007217">
    <property type="protein sequence ID" value="KAJ1373015.1"/>
    <property type="molecule type" value="Genomic_DNA"/>
</dbReference>
<protein>
    <submittedName>
        <fullName evidence="3">Uncharacterized protein</fullName>
    </submittedName>
</protein>
<sequence length="207" mass="23049">MGDRTMRWIIVSSGFTRQLTHSRQHQSSYFCNYHLCSMLSMQVTERHQPVNLLSPLDEMLYDINTSPTAKGIPNGALTLLIITTVVITSVVITIFCMLVNNRRIRRTQQRVQRLTLTSARNSLSTIPFNIHHTSHFDPKFGAPPTYEEAVRSSTANSPVSSTEVILPLTTQRLPSPSIESPSTNALPTSTDTRVDMAQVPTTSSSPH</sequence>
<gene>
    <name evidence="3" type="ORF">KIN20_035334</name>
</gene>
<evidence type="ECO:0000313" key="4">
    <source>
        <dbReference type="Proteomes" id="UP001196413"/>
    </source>
</evidence>
<keyword evidence="2" id="KW-1133">Transmembrane helix</keyword>
<keyword evidence="2" id="KW-0472">Membrane</keyword>
<evidence type="ECO:0000256" key="1">
    <source>
        <dbReference type="SAM" id="MobiDB-lite"/>
    </source>
</evidence>
<name>A0AAD5RB01_PARTN</name>